<dbReference type="Gene3D" id="1.25.40.10">
    <property type="entry name" value="Tetratricopeptide repeat domain"/>
    <property type="match status" value="1"/>
</dbReference>
<feature type="signal peptide" evidence="1">
    <location>
        <begin position="1"/>
        <end position="20"/>
    </location>
</feature>
<evidence type="ECO:0000313" key="2">
    <source>
        <dbReference type="EMBL" id="TQV74785.1"/>
    </source>
</evidence>
<evidence type="ECO:0000313" key="3">
    <source>
        <dbReference type="Proteomes" id="UP000317839"/>
    </source>
</evidence>
<name>A0A545TC35_9GAMM</name>
<evidence type="ECO:0000256" key="1">
    <source>
        <dbReference type="SAM" id="SignalP"/>
    </source>
</evidence>
<proteinExistence type="predicted"/>
<dbReference type="EMBL" id="VIKR01000002">
    <property type="protein sequence ID" value="TQV74785.1"/>
    <property type="molecule type" value="Genomic_DNA"/>
</dbReference>
<reference evidence="2 3" key="1">
    <citation type="submission" date="2019-06" db="EMBL/GenBank/DDBJ databases">
        <title>Draft genome of Aliikangiella marina GYP-15.</title>
        <authorList>
            <person name="Wang G."/>
        </authorList>
    </citation>
    <scope>NUCLEOTIDE SEQUENCE [LARGE SCALE GENOMIC DNA]</scope>
    <source>
        <strain evidence="2 3">GYP-15</strain>
    </source>
</reference>
<organism evidence="2 3">
    <name type="scientific">Aliikangiella marina</name>
    <dbReference type="NCBI Taxonomy" id="1712262"/>
    <lineage>
        <taxon>Bacteria</taxon>
        <taxon>Pseudomonadati</taxon>
        <taxon>Pseudomonadota</taxon>
        <taxon>Gammaproteobacteria</taxon>
        <taxon>Oceanospirillales</taxon>
        <taxon>Pleioneaceae</taxon>
        <taxon>Aliikangiella</taxon>
    </lineage>
</organism>
<keyword evidence="1" id="KW-0732">Signal</keyword>
<evidence type="ECO:0008006" key="4">
    <source>
        <dbReference type="Google" id="ProtNLM"/>
    </source>
</evidence>
<dbReference type="PROSITE" id="PS51257">
    <property type="entry name" value="PROKAR_LIPOPROTEIN"/>
    <property type="match status" value="1"/>
</dbReference>
<sequence length="407" mass="44737">MKLLIMNIAAALTVALSIMACGGPGIQRVNPISANELGEFADKPAPLRPYYVKLKRSGRHNAVLHSMELGVAAMYLNELDIAEQAFDQALSGIETIYTDDKFALEARSLWHKEGRKDFKGEPYERSMAYYYRGLLYLMRGDYGNARASFEGGIIQDAFAEEEQNRSDFASLMFLSAWSAQKMGSTNLAEQAYQEVERIRPDFVRPNPDDNLLLIAETGKGPRKLADGVGHWELVFRRGKKFNDKYASFTVNGKPIEAIPTEDVYYQATTRGGRPIDGIVKGKANFRKTSGNIATSTAQISESAVHYSALTGSGGAHNVAGAFAALSVVSLALSSNVESEADTRYWSSLPDVVSFATTKVDPSNVNIDVSFMDINKQPVQLPKVNPITVFDNKQVGIVWAPSRVRSKL</sequence>
<dbReference type="InterPro" id="IPR011990">
    <property type="entry name" value="TPR-like_helical_dom_sf"/>
</dbReference>
<dbReference type="SUPFAM" id="SSF48452">
    <property type="entry name" value="TPR-like"/>
    <property type="match status" value="1"/>
</dbReference>
<dbReference type="AlphaFoldDB" id="A0A545TC35"/>
<keyword evidence="3" id="KW-1185">Reference proteome</keyword>
<dbReference type="Proteomes" id="UP000317839">
    <property type="component" value="Unassembled WGS sequence"/>
</dbReference>
<comment type="caution">
    <text evidence="2">The sequence shown here is derived from an EMBL/GenBank/DDBJ whole genome shotgun (WGS) entry which is preliminary data.</text>
</comment>
<dbReference type="OrthoDB" id="7319921at2"/>
<dbReference type="RefSeq" id="WP_142941403.1">
    <property type="nucleotide sequence ID" value="NZ_VIKR01000002.1"/>
</dbReference>
<feature type="chain" id="PRO_5021818341" description="Tetratricopeptide repeat protein" evidence="1">
    <location>
        <begin position="21"/>
        <end position="407"/>
    </location>
</feature>
<gene>
    <name evidence="2" type="ORF">FLL45_07425</name>
</gene>
<accession>A0A545TC35</accession>
<protein>
    <recommendedName>
        <fullName evidence="4">Tetratricopeptide repeat protein</fullName>
    </recommendedName>
</protein>